<evidence type="ECO:0000313" key="1">
    <source>
        <dbReference type="EMBL" id="MRX54086.1"/>
    </source>
</evidence>
<gene>
    <name evidence="1" type="ORF">GJU41_08895</name>
</gene>
<accession>A0A6I2MAU5</accession>
<dbReference type="Proteomes" id="UP000441585">
    <property type="component" value="Unassembled WGS sequence"/>
</dbReference>
<comment type="caution">
    <text evidence="1">The sequence shown here is derived from an EMBL/GenBank/DDBJ whole genome shotgun (WGS) entry which is preliminary data.</text>
</comment>
<dbReference type="EMBL" id="WKKF01000002">
    <property type="protein sequence ID" value="MRX54086.1"/>
    <property type="molecule type" value="Genomic_DNA"/>
</dbReference>
<proteinExistence type="predicted"/>
<reference evidence="1 2" key="1">
    <citation type="submission" date="2019-11" db="EMBL/GenBank/DDBJ databases">
        <title>Bacillus idriensis genome.</title>
        <authorList>
            <person name="Konopka E.N."/>
            <person name="Newman J.D."/>
        </authorList>
    </citation>
    <scope>NUCLEOTIDE SEQUENCE [LARGE SCALE GENOMIC DNA]</scope>
    <source>
        <strain evidence="1 2">DSM 19097</strain>
    </source>
</reference>
<organism evidence="1 2">
    <name type="scientific">Metabacillus idriensis</name>
    <dbReference type="NCBI Taxonomy" id="324768"/>
    <lineage>
        <taxon>Bacteria</taxon>
        <taxon>Bacillati</taxon>
        <taxon>Bacillota</taxon>
        <taxon>Bacilli</taxon>
        <taxon>Bacillales</taxon>
        <taxon>Bacillaceae</taxon>
        <taxon>Metabacillus</taxon>
    </lineage>
</organism>
<evidence type="ECO:0000313" key="2">
    <source>
        <dbReference type="Proteomes" id="UP000441585"/>
    </source>
</evidence>
<keyword evidence="2" id="KW-1185">Reference proteome</keyword>
<dbReference type="AlphaFoldDB" id="A0A6I2MAU5"/>
<protein>
    <submittedName>
        <fullName evidence="1">DUF4004 family protein</fullName>
    </submittedName>
</protein>
<name>A0A6I2MAU5_9BACI</name>
<dbReference type="Pfam" id="PF13171">
    <property type="entry name" value="DUF4004"/>
    <property type="match status" value="1"/>
</dbReference>
<sequence>MEQEVISKKELLDATGISYGQLYRWKRKNIIPEDWFIKKSSFTGQETFFPKEKILERIEAIKGMKDAYSLDDLSAFFSPQPADVALSGEVLAARSILTPETLNAFGNSTSDEHYDFHSILFLSLAEELRGKIDDEGCCEMLDFMKKSYKAEEHQISELLAFQKHNVVIWLILSPPAHVYSSTEILVRVNLEDKVNQLKHRLSAVY</sequence>
<dbReference type="RefSeq" id="WP_070878835.1">
    <property type="nucleotide sequence ID" value="NZ_CAJFZX010000013.1"/>
</dbReference>
<dbReference type="InterPro" id="IPR025063">
    <property type="entry name" value="DUF4004"/>
</dbReference>